<organism evidence="9 10">
    <name type="scientific">Anaeramoeba flamelloides</name>
    <dbReference type="NCBI Taxonomy" id="1746091"/>
    <lineage>
        <taxon>Eukaryota</taxon>
        <taxon>Metamonada</taxon>
        <taxon>Anaeramoebidae</taxon>
        <taxon>Anaeramoeba</taxon>
    </lineage>
</organism>
<name>A0ABQ8Z0I2_9EUKA</name>
<evidence type="ECO:0000256" key="7">
    <source>
        <dbReference type="SAM" id="MobiDB-lite"/>
    </source>
</evidence>
<evidence type="ECO:0000313" key="10">
    <source>
        <dbReference type="Proteomes" id="UP001150062"/>
    </source>
</evidence>
<dbReference type="SUPFAM" id="SSF56112">
    <property type="entry name" value="Protein kinase-like (PK-like)"/>
    <property type="match status" value="1"/>
</dbReference>
<dbReference type="GO" id="GO:0016301">
    <property type="term" value="F:kinase activity"/>
    <property type="evidence" value="ECO:0007669"/>
    <property type="project" value="UniProtKB-KW"/>
</dbReference>
<sequence>MSFLYIGPYKVGKTLGVGSSSKVKLAVHKETKKKVAIKILSKSFLSEKPQRRKKIEREISILKLLKHPNLMRLYDVYETSKYLYLIMEYVSGGELFDLLVSKGSLSHQKTLRIFQQIIYGLSYLHERLICHRDLKPENLLLDSNHCIKIVDFGMAQIMKNNSLLKTSCGSPHYASPEVISGLEYDGKKADVWCCGIILFALLSGRLPFDSKNIKRLLLKIKKGEYRMSSKFTNLEKNLIKKMLIVDPKKRISIDEIKKHPWFTSNYPTNYIPQNSSINIMKIGTLKKEILIPKILQILKTLGWGNKEELTNALCSEEINQEKIFYVMSYKSMGLKTSKPNYQKKRSISLQETNPELKPKISTSETVLTLSKNEKETKEQEYNLDNIILSSNNYTKTNENESESENQPSNDEEFLISSPDLEKSPNSTRKGAISMKNSLENEENENNIYQMGTPRFHRTKDDDIGSLPITQSPKTRWFGSLFHKKQMENLDLNNNIQNTINLDINLTNQENETEKTEKKNEEEIKPQLFSLEYQISLFETITRFQTSLMAMNFQWQFPSIKLIKVKYQKMKMKILFQQSKNDKKTKVIIKYTKGDPKTFNLLTKNLIQKTSN</sequence>
<dbReference type="PROSITE" id="PS00108">
    <property type="entry name" value="PROTEIN_KINASE_ST"/>
    <property type="match status" value="1"/>
</dbReference>
<feature type="compositionally biased region" description="Acidic residues" evidence="7">
    <location>
        <begin position="399"/>
        <end position="413"/>
    </location>
</feature>
<accession>A0ABQ8Z0I2</accession>
<reference evidence="9" key="1">
    <citation type="submission" date="2022-08" db="EMBL/GenBank/DDBJ databases">
        <title>Novel sulfate-reducing endosymbionts in the free-living metamonad Anaeramoeba.</title>
        <authorList>
            <person name="Jerlstrom-Hultqvist J."/>
            <person name="Cepicka I."/>
            <person name="Gallot-Lavallee L."/>
            <person name="Salas-Leiva D."/>
            <person name="Curtis B.A."/>
            <person name="Zahonova K."/>
            <person name="Pipaliya S."/>
            <person name="Dacks J."/>
            <person name="Roger A.J."/>
        </authorList>
    </citation>
    <scope>NUCLEOTIDE SEQUENCE</scope>
    <source>
        <strain evidence="9">Schooner1</strain>
    </source>
</reference>
<dbReference type="InterPro" id="IPR008271">
    <property type="entry name" value="Ser/Thr_kinase_AS"/>
</dbReference>
<evidence type="ECO:0000256" key="4">
    <source>
        <dbReference type="ARBA" id="ARBA00022777"/>
    </source>
</evidence>
<feature type="region of interest" description="Disordered" evidence="7">
    <location>
        <begin position="395"/>
        <end position="430"/>
    </location>
</feature>
<dbReference type="EMBL" id="JAOAOG010000084">
    <property type="protein sequence ID" value="KAJ6250240.1"/>
    <property type="molecule type" value="Genomic_DNA"/>
</dbReference>
<dbReference type="InterPro" id="IPR017441">
    <property type="entry name" value="Protein_kinase_ATP_BS"/>
</dbReference>
<dbReference type="PROSITE" id="PS50011">
    <property type="entry name" value="PROTEIN_KINASE_DOM"/>
    <property type="match status" value="1"/>
</dbReference>
<protein>
    <submittedName>
        <fullName evidence="9">Serine/threonine-protein kinase gin4-related</fullName>
    </submittedName>
</protein>
<dbReference type="Proteomes" id="UP001150062">
    <property type="component" value="Unassembled WGS sequence"/>
</dbReference>
<dbReference type="PANTHER" id="PTHR24346">
    <property type="entry name" value="MAP/MICROTUBULE AFFINITY-REGULATING KINASE"/>
    <property type="match status" value="1"/>
</dbReference>
<keyword evidence="5 6" id="KW-0067">ATP-binding</keyword>
<comment type="caution">
    <text evidence="9">The sequence shown here is derived from an EMBL/GenBank/DDBJ whole genome shotgun (WGS) entry which is preliminary data.</text>
</comment>
<keyword evidence="10" id="KW-1185">Reference proteome</keyword>
<dbReference type="PANTHER" id="PTHR24346:SF82">
    <property type="entry name" value="KP78A-RELATED"/>
    <property type="match status" value="1"/>
</dbReference>
<keyword evidence="1" id="KW-0723">Serine/threonine-protein kinase</keyword>
<dbReference type="PROSITE" id="PS00107">
    <property type="entry name" value="PROTEIN_KINASE_ATP"/>
    <property type="match status" value="1"/>
</dbReference>
<evidence type="ECO:0000256" key="5">
    <source>
        <dbReference type="ARBA" id="ARBA00022840"/>
    </source>
</evidence>
<dbReference type="Pfam" id="PF00069">
    <property type="entry name" value="Pkinase"/>
    <property type="match status" value="1"/>
</dbReference>
<evidence type="ECO:0000256" key="2">
    <source>
        <dbReference type="ARBA" id="ARBA00022679"/>
    </source>
</evidence>
<keyword evidence="4 9" id="KW-0418">Kinase</keyword>
<evidence type="ECO:0000256" key="1">
    <source>
        <dbReference type="ARBA" id="ARBA00022527"/>
    </source>
</evidence>
<gene>
    <name evidence="9" type="ORF">M0813_16296</name>
</gene>
<feature type="domain" description="Protein kinase" evidence="8">
    <location>
        <begin position="9"/>
        <end position="262"/>
    </location>
</feature>
<dbReference type="Gene3D" id="1.10.510.10">
    <property type="entry name" value="Transferase(Phosphotransferase) domain 1"/>
    <property type="match status" value="1"/>
</dbReference>
<feature type="binding site" evidence="6">
    <location>
        <position position="38"/>
    </location>
    <ligand>
        <name>ATP</name>
        <dbReference type="ChEBI" id="CHEBI:30616"/>
    </ligand>
</feature>
<dbReference type="SMART" id="SM00220">
    <property type="entry name" value="S_TKc"/>
    <property type="match status" value="1"/>
</dbReference>
<dbReference type="InterPro" id="IPR000719">
    <property type="entry name" value="Prot_kinase_dom"/>
</dbReference>
<dbReference type="InterPro" id="IPR011009">
    <property type="entry name" value="Kinase-like_dom_sf"/>
</dbReference>
<evidence type="ECO:0000256" key="3">
    <source>
        <dbReference type="ARBA" id="ARBA00022741"/>
    </source>
</evidence>
<evidence type="ECO:0000256" key="6">
    <source>
        <dbReference type="PROSITE-ProRule" id="PRU10141"/>
    </source>
</evidence>
<proteinExistence type="predicted"/>
<evidence type="ECO:0000259" key="8">
    <source>
        <dbReference type="PROSITE" id="PS50011"/>
    </source>
</evidence>
<evidence type="ECO:0000313" key="9">
    <source>
        <dbReference type="EMBL" id="KAJ6250240.1"/>
    </source>
</evidence>
<keyword evidence="2" id="KW-0808">Transferase</keyword>
<keyword evidence="3 6" id="KW-0547">Nucleotide-binding</keyword>
<feature type="region of interest" description="Disordered" evidence="7">
    <location>
        <begin position="340"/>
        <end position="360"/>
    </location>
</feature>